<proteinExistence type="predicted"/>
<gene>
    <name evidence="1" type="ORF">BRADI_4g25153v3</name>
</gene>
<protein>
    <submittedName>
        <fullName evidence="1 2">Uncharacterized protein</fullName>
    </submittedName>
</protein>
<evidence type="ECO:0000313" key="2">
    <source>
        <dbReference type="EnsemblPlants" id="PNT64154"/>
    </source>
</evidence>
<evidence type="ECO:0000313" key="3">
    <source>
        <dbReference type="Proteomes" id="UP000008810"/>
    </source>
</evidence>
<dbReference type="AlphaFoldDB" id="A0A2K2CQ58"/>
<evidence type="ECO:0000313" key="1">
    <source>
        <dbReference type="EMBL" id="PNT64154.1"/>
    </source>
</evidence>
<reference evidence="1" key="2">
    <citation type="submission" date="2017-06" db="EMBL/GenBank/DDBJ databases">
        <title>WGS assembly of Brachypodium distachyon.</title>
        <authorList>
            <consortium name="The International Brachypodium Initiative"/>
            <person name="Lucas S."/>
            <person name="Harmon-Smith M."/>
            <person name="Lail K."/>
            <person name="Tice H."/>
            <person name="Grimwood J."/>
            <person name="Bruce D."/>
            <person name="Barry K."/>
            <person name="Shu S."/>
            <person name="Lindquist E."/>
            <person name="Wang M."/>
            <person name="Pitluck S."/>
            <person name="Vogel J.P."/>
            <person name="Garvin D.F."/>
            <person name="Mockler T.C."/>
            <person name="Schmutz J."/>
            <person name="Rokhsar D."/>
            <person name="Bevan M.W."/>
        </authorList>
    </citation>
    <scope>NUCLEOTIDE SEQUENCE</scope>
    <source>
        <strain evidence="1">Bd21</strain>
    </source>
</reference>
<keyword evidence="3" id="KW-1185">Reference proteome</keyword>
<dbReference type="EMBL" id="CM000883">
    <property type="protein sequence ID" value="PNT64154.1"/>
    <property type="molecule type" value="Genomic_DNA"/>
</dbReference>
<organism evidence="1">
    <name type="scientific">Brachypodium distachyon</name>
    <name type="common">Purple false brome</name>
    <name type="synonym">Trachynia distachya</name>
    <dbReference type="NCBI Taxonomy" id="15368"/>
    <lineage>
        <taxon>Eukaryota</taxon>
        <taxon>Viridiplantae</taxon>
        <taxon>Streptophyta</taxon>
        <taxon>Embryophyta</taxon>
        <taxon>Tracheophyta</taxon>
        <taxon>Spermatophyta</taxon>
        <taxon>Magnoliopsida</taxon>
        <taxon>Liliopsida</taxon>
        <taxon>Poales</taxon>
        <taxon>Poaceae</taxon>
        <taxon>BOP clade</taxon>
        <taxon>Pooideae</taxon>
        <taxon>Stipodae</taxon>
        <taxon>Brachypodieae</taxon>
        <taxon>Brachypodium</taxon>
    </lineage>
</organism>
<sequence>MSNIVNDNGGCGNGRDNQNLGRPVVMLLQVNLGPIVAAPLAVVVEEGDRVKGRGESSPTSCVSTDGSSLGNDLILFQCDWCFMLCVVPKKEFPKCFYCNQPSLFIPNAEINRKRDDGQSSSK</sequence>
<accession>A0A2K2CQ58</accession>
<dbReference type="EnsemblPlants" id="PNT64154">
    <property type="protein sequence ID" value="PNT64154"/>
    <property type="gene ID" value="BRADI_4g25153v3"/>
</dbReference>
<name>A0A2K2CQ58_BRADI</name>
<dbReference type="InParanoid" id="A0A2K2CQ58"/>
<dbReference type="Gramene" id="PNT64154">
    <property type="protein sequence ID" value="PNT64154"/>
    <property type="gene ID" value="BRADI_4g25153v3"/>
</dbReference>
<dbReference type="Proteomes" id="UP000008810">
    <property type="component" value="Chromosome 4"/>
</dbReference>
<reference evidence="2" key="3">
    <citation type="submission" date="2018-08" db="UniProtKB">
        <authorList>
            <consortium name="EnsemblPlants"/>
        </authorList>
    </citation>
    <scope>IDENTIFICATION</scope>
    <source>
        <strain evidence="2">cv. Bd21</strain>
    </source>
</reference>
<reference evidence="1 2" key="1">
    <citation type="journal article" date="2010" name="Nature">
        <title>Genome sequencing and analysis of the model grass Brachypodium distachyon.</title>
        <authorList>
            <consortium name="International Brachypodium Initiative"/>
        </authorList>
    </citation>
    <scope>NUCLEOTIDE SEQUENCE [LARGE SCALE GENOMIC DNA]</scope>
    <source>
        <strain evidence="1 2">Bd21</strain>
    </source>
</reference>